<evidence type="ECO:0000256" key="4">
    <source>
        <dbReference type="ARBA" id="ARBA00022679"/>
    </source>
</evidence>
<dbReference type="NCBIfam" id="TIGR03570">
    <property type="entry name" value="NeuD_NnaD"/>
    <property type="match status" value="1"/>
</dbReference>
<dbReference type="Gene3D" id="3.40.50.20">
    <property type="match status" value="1"/>
</dbReference>
<organism evidence="9 10">
    <name type="scientific">Pseudomonas urmiensis</name>
    <dbReference type="NCBI Taxonomy" id="2745493"/>
    <lineage>
        <taxon>Bacteria</taxon>
        <taxon>Pseudomonadati</taxon>
        <taxon>Pseudomonadota</taxon>
        <taxon>Gammaproteobacteria</taxon>
        <taxon>Pseudomonadales</taxon>
        <taxon>Pseudomonadaceae</taxon>
        <taxon>Pseudomonas</taxon>
    </lineage>
</organism>
<protein>
    <submittedName>
        <fullName evidence="9">Acetyltransferase</fullName>
    </submittedName>
</protein>
<keyword evidence="10" id="KW-1185">Reference proteome</keyword>
<evidence type="ECO:0000256" key="7">
    <source>
        <dbReference type="ARBA" id="ARBA00023315"/>
    </source>
</evidence>
<comment type="similarity">
    <text evidence="1">Belongs to the transferase hexapeptide repeat family.</text>
</comment>
<dbReference type="Proteomes" id="UP001621534">
    <property type="component" value="Unassembled WGS sequence"/>
</dbReference>
<keyword evidence="3" id="KW-0441">Lipid A biosynthesis</keyword>
<dbReference type="PANTHER" id="PTHR43300:SF7">
    <property type="entry name" value="UDP-N-ACETYLBACILLOSAMINE N-ACETYLTRANSFERASE"/>
    <property type="match status" value="1"/>
</dbReference>
<comment type="caution">
    <text evidence="9">The sequence shown here is derived from an EMBL/GenBank/DDBJ whole genome shotgun (WGS) entry which is preliminary data.</text>
</comment>
<feature type="domain" description="PglD N-terminal" evidence="8">
    <location>
        <begin position="7"/>
        <end position="87"/>
    </location>
</feature>
<dbReference type="InterPro" id="IPR001451">
    <property type="entry name" value="Hexapep"/>
</dbReference>
<evidence type="ECO:0000313" key="9">
    <source>
        <dbReference type="EMBL" id="MFK5734564.1"/>
    </source>
</evidence>
<dbReference type="RefSeq" id="WP_405129621.1">
    <property type="nucleotide sequence ID" value="NZ_JAHWXS010000013.1"/>
</dbReference>
<dbReference type="CDD" id="cd03360">
    <property type="entry name" value="LbH_AT_putative"/>
    <property type="match status" value="1"/>
</dbReference>
<gene>
    <name evidence="9" type="ORF">KW869_13555</name>
</gene>
<evidence type="ECO:0000256" key="1">
    <source>
        <dbReference type="ARBA" id="ARBA00007274"/>
    </source>
</evidence>
<keyword evidence="6" id="KW-0443">Lipid metabolism</keyword>
<dbReference type="Pfam" id="PF17836">
    <property type="entry name" value="PglD_N"/>
    <property type="match status" value="1"/>
</dbReference>
<evidence type="ECO:0000256" key="2">
    <source>
        <dbReference type="ARBA" id="ARBA00022516"/>
    </source>
</evidence>
<evidence type="ECO:0000256" key="5">
    <source>
        <dbReference type="ARBA" id="ARBA00022737"/>
    </source>
</evidence>
<dbReference type="EMBL" id="JAHWXS010000013">
    <property type="protein sequence ID" value="MFK5734564.1"/>
    <property type="molecule type" value="Genomic_DNA"/>
</dbReference>
<evidence type="ECO:0000313" key="10">
    <source>
        <dbReference type="Proteomes" id="UP001621534"/>
    </source>
</evidence>
<name>A0ABW8NX50_9PSED</name>
<dbReference type="InterPro" id="IPR050179">
    <property type="entry name" value="Trans_hexapeptide_repeat"/>
</dbReference>
<dbReference type="SUPFAM" id="SSF51161">
    <property type="entry name" value="Trimeric LpxA-like enzymes"/>
    <property type="match status" value="1"/>
</dbReference>
<evidence type="ECO:0000259" key="8">
    <source>
        <dbReference type="Pfam" id="PF17836"/>
    </source>
</evidence>
<dbReference type="Gene3D" id="2.160.10.10">
    <property type="entry name" value="Hexapeptide repeat proteins"/>
    <property type="match status" value="1"/>
</dbReference>
<keyword evidence="4" id="KW-0808">Transferase</keyword>
<dbReference type="Pfam" id="PF00132">
    <property type="entry name" value="Hexapep"/>
    <property type="match status" value="1"/>
</dbReference>
<dbReference type="InterPro" id="IPR041561">
    <property type="entry name" value="PglD_N"/>
</dbReference>
<reference evidence="9 10" key="1">
    <citation type="journal article" date="2012" name="Plant Soil">
        <title>Screening of plant growth-promoting traits in arsenic-resistant bacteria isolated from the rhizosphere of soybean plants from Argentinean agricultural soil.</title>
        <authorList>
            <person name="Wevar Oller A.L."/>
            <person name="Talano M.A."/>
            <person name="Agostini E."/>
        </authorList>
    </citation>
    <scope>NUCLEOTIDE SEQUENCE [LARGE SCALE GENOMIC DNA]</scope>
    <source>
        <strain evidence="9 10">AW4</strain>
    </source>
</reference>
<evidence type="ECO:0000256" key="3">
    <source>
        <dbReference type="ARBA" id="ARBA00022556"/>
    </source>
</evidence>
<proteinExistence type="inferred from homology"/>
<evidence type="ECO:0000256" key="6">
    <source>
        <dbReference type="ARBA" id="ARBA00023098"/>
    </source>
</evidence>
<dbReference type="InterPro" id="IPR018357">
    <property type="entry name" value="Hexapep_transf_CS"/>
</dbReference>
<dbReference type="PANTHER" id="PTHR43300">
    <property type="entry name" value="ACETYLTRANSFERASE"/>
    <property type="match status" value="1"/>
</dbReference>
<keyword evidence="2" id="KW-0444">Lipid biosynthesis</keyword>
<dbReference type="PROSITE" id="PS00101">
    <property type="entry name" value="HEXAPEP_TRANSFERASES"/>
    <property type="match status" value="1"/>
</dbReference>
<sequence length="218" mass="22642">MGQSQPLVLLGAGGHAKVLLSLAQAAGRAIIGVCDPLLVKQGVQCWRGIPVVGGDDALLQMDRAKVGLINGIGQLVQGNLRQRVFQRHLDLGFQFPVMVHPAAWVDPSATLGQGVQVMAGAVIQADVMIGNNCIVNTRAAIDHDCRLESHIHIAPGATLCGSVHVESGAFIGCGANIIQGLRIGHDSVVGAGATLVRNLSAHQILLGAAPRTKTSPFE</sequence>
<dbReference type="InterPro" id="IPR020019">
    <property type="entry name" value="AcTrfase_PglD-like"/>
</dbReference>
<keyword evidence="7" id="KW-0012">Acyltransferase</keyword>
<accession>A0ABW8NX50</accession>
<dbReference type="InterPro" id="IPR011004">
    <property type="entry name" value="Trimer_LpxA-like_sf"/>
</dbReference>
<keyword evidence="5" id="KW-0677">Repeat</keyword>